<dbReference type="EMBL" id="JAHWDP010000001">
    <property type="protein sequence ID" value="MBW2936956.1"/>
    <property type="molecule type" value="Genomic_DNA"/>
</dbReference>
<reference evidence="1" key="1">
    <citation type="submission" date="2021-07" db="EMBL/GenBank/DDBJ databases">
        <title>Aureisphaera sp. CAU 1614 isolated from sea sediment.</title>
        <authorList>
            <person name="Kim W."/>
        </authorList>
    </citation>
    <scope>NUCLEOTIDE SEQUENCE</scope>
    <source>
        <strain evidence="1">CAU 1614</strain>
    </source>
</reference>
<name>A0A9X1FLS3_9FLAO</name>
<dbReference type="PROSITE" id="PS51257">
    <property type="entry name" value="PROKAR_LIPOPROTEIN"/>
    <property type="match status" value="1"/>
</dbReference>
<evidence type="ECO:0000313" key="1">
    <source>
        <dbReference type="EMBL" id="MBW2936956.1"/>
    </source>
</evidence>
<protein>
    <recommendedName>
        <fullName evidence="3">Lipoprotein</fullName>
    </recommendedName>
</protein>
<dbReference type="RefSeq" id="WP_219050936.1">
    <property type="nucleotide sequence ID" value="NZ_JAHWDP010000001.1"/>
</dbReference>
<keyword evidence="2" id="KW-1185">Reference proteome</keyword>
<proteinExistence type="predicted"/>
<evidence type="ECO:0008006" key="3">
    <source>
        <dbReference type="Google" id="ProtNLM"/>
    </source>
</evidence>
<accession>A0A9X1FLS3</accession>
<dbReference type="AlphaFoldDB" id="A0A9X1FLS3"/>
<organism evidence="1 2">
    <name type="scientific">Halomarinibacterium sedimenti</name>
    <dbReference type="NCBI Taxonomy" id="2857106"/>
    <lineage>
        <taxon>Bacteria</taxon>
        <taxon>Pseudomonadati</taxon>
        <taxon>Bacteroidota</taxon>
        <taxon>Flavobacteriia</taxon>
        <taxon>Flavobacteriales</taxon>
        <taxon>Flavobacteriaceae</taxon>
        <taxon>Halomarinibacterium</taxon>
    </lineage>
</organism>
<gene>
    <name evidence="1" type="ORF">KXJ69_02495</name>
</gene>
<dbReference type="Proteomes" id="UP001138686">
    <property type="component" value="Unassembled WGS sequence"/>
</dbReference>
<comment type="caution">
    <text evidence="1">The sequence shown here is derived from an EMBL/GenBank/DDBJ whole genome shotgun (WGS) entry which is preliminary data.</text>
</comment>
<evidence type="ECO:0000313" key="2">
    <source>
        <dbReference type="Proteomes" id="UP001138686"/>
    </source>
</evidence>
<sequence length="255" mass="28012">MKHFAILSLSIIFLLSSCSKDNNNETPANDFRNFNSQICTNVTGVQALYWDYAHGLPVPLTQIPTIANPGTQFIHTQYPGLGFTMPAGYSATEITIPQIQALGVNVVRNDNNVVWRYIPSLSLQGNVGVNDVLALEINNMFSVLGFNGSPQVVCTTNETGIIAGTFPSAFGARLLRFGNFTALVWARTMVDTTLNVTFTSISVSVAPTTEFDAVVFETFLPISFQLLFIDNDVRDSDLDGFPDNQDNFPFDPTRH</sequence>